<organism evidence="1 2">
    <name type="scientific">Achlya hypogyna</name>
    <name type="common">Oomycete</name>
    <name type="synonym">Protoachlya hypogyna</name>
    <dbReference type="NCBI Taxonomy" id="1202772"/>
    <lineage>
        <taxon>Eukaryota</taxon>
        <taxon>Sar</taxon>
        <taxon>Stramenopiles</taxon>
        <taxon>Oomycota</taxon>
        <taxon>Saprolegniomycetes</taxon>
        <taxon>Saprolegniales</taxon>
        <taxon>Achlyaceae</taxon>
        <taxon>Achlya</taxon>
    </lineage>
</organism>
<accession>A0A1V9YR12</accession>
<dbReference type="PANTHER" id="PTHR14614">
    <property type="entry name" value="HEPATOCELLULAR CARCINOMA-ASSOCIATED ANTIGEN"/>
    <property type="match status" value="1"/>
</dbReference>
<dbReference type="PANTHER" id="PTHR14614:SF163">
    <property type="entry name" value="METHYLTRANSFERASE SMALL DOMAIN-CONTAINING PROTEIN"/>
    <property type="match status" value="1"/>
</dbReference>
<dbReference type="InterPro" id="IPR019410">
    <property type="entry name" value="Methyltransf_16"/>
</dbReference>
<dbReference type="Pfam" id="PF10294">
    <property type="entry name" value="Methyltransf_16"/>
    <property type="match status" value="1"/>
</dbReference>
<name>A0A1V9YR12_ACHHY</name>
<proteinExistence type="predicted"/>
<dbReference type="Gene3D" id="3.40.50.150">
    <property type="entry name" value="Vaccinia Virus protein VP39"/>
    <property type="match status" value="1"/>
</dbReference>
<gene>
    <name evidence="1" type="ORF">ACHHYP_07283</name>
</gene>
<dbReference type="EMBL" id="JNBR01001405">
    <property type="protein sequence ID" value="OQR88195.1"/>
    <property type="molecule type" value="Genomic_DNA"/>
</dbReference>
<dbReference type="Proteomes" id="UP000243579">
    <property type="component" value="Unassembled WGS sequence"/>
</dbReference>
<dbReference type="InterPro" id="IPR029063">
    <property type="entry name" value="SAM-dependent_MTases_sf"/>
</dbReference>
<dbReference type="SUPFAM" id="SSF53335">
    <property type="entry name" value="S-adenosyl-L-methionine-dependent methyltransferases"/>
    <property type="match status" value="1"/>
</dbReference>
<dbReference type="AlphaFoldDB" id="A0A1V9YR12"/>
<keyword evidence="2" id="KW-1185">Reference proteome</keyword>
<dbReference type="OrthoDB" id="6407410at2759"/>
<dbReference type="STRING" id="1202772.A0A1V9YR12"/>
<protein>
    <submittedName>
        <fullName evidence="1">Uncharacterized protein</fullName>
    </submittedName>
</protein>
<evidence type="ECO:0000313" key="1">
    <source>
        <dbReference type="EMBL" id="OQR88195.1"/>
    </source>
</evidence>
<evidence type="ECO:0000313" key="2">
    <source>
        <dbReference type="Proteomes" id="UP000243579"/>
    </source>
</evidence>
<sequence length="245" mass="26198">MAQARVQGHKSTYTTSARAGSSELQVAVIQDTRQVDGLGGEVWPGAHVLCHHLEEHAVPLNVASARVLELGAGCGLCGLVAAALKAPSVTLSDEYPDLLQSNIDLNRHWLGDQDVSARQLVWGDEKVRDEGLSFDLVLGSEITQLGRGLHRPLLETVAWVAHAGTVALFSMDVCRDTCVGDCNPARCIASNFVHMARELGFDVKKHPSVCLASLDSVTASVGALGKKWPLDGDELSTVFELTLKP</sequence>
<comment type="caution">
    <text evidence="1">The sequence shown here is derived from an EMBL/GenBank/DDBJ whole genome shotgun (WGS) entry which is preliminary data.</text>
</comment>
<reference evidence="1 2" key="1">
    <citation type="journal article" date="2014" name="Genome Biol. Evol.">
        <title>The secreted proteins of Achlya hypogyna and Thraustotheca clavata identify the ancestral oomycete secretome and reveal gene acquisitions by horizontal gene transfer.</title>
        <authorList>
            <person name="Misner I."/>
            <person name="Blouin N."/>
            <person name="Leonard G."/>
            <person name="Richards T.A."/>
            <person name="Lane C.E."/>
        </authorList>
    </citation>
    <scope>NUCLEOTIDE SEQUENCE [LARGE SCALE GENOMIC DNA]</scope>
    <source>
        <strain evidence="1 2">ATCC 48635</strain>
    </source>
</reference>